<dbReference type="InterPro" id="IPR002126">
    <property type="entry name" value="Cadherin-like_dom"/>
</dbReference>
<keyword evidence="4" id="KW-0472">Membrane</keyword>
<evidence type="ECO:0000256" key="3">
    <source>
        <dbReference type="ARBA" id="ARBA00022837"/>
    </source>
</evidence>
<proteinExistence type="predicted"/>
<dbReference type="InterPro" id="IPR039808">
    <property type="entry name" value="Cadherin"/>
</dbReference>
<dbReference type="AlphaFoldDB" id="A0ABD0Q6S6"/>
<dbReference type="GO" id="GO:0005509">
    <property type="term" value="F:calcium ion binding"/>
    <property type="evidence" value="ECO:0007669"/>
    <property type="project" value="UniProtKB-UniRule"/>
</dbReference>
<keyword evidence="3 5" id="KW-0106">Calcium</keyword>
<reference evidence="7 8" key="1">
    <citation type="submission" date="2024-05" db="EMBL/GenBank/DDBJ databases">
        <title>Genome sequencing and assembly of Indian major carp, Cirrhinus mrigala (Hamilton, 1822).</title>
        <authorList>
            <person name="Mohindra V."/>
            <person name="Chowdhury L.M."/>
            <person name="Lal K."/>
            <person name="Jena J.K."/>
        </authorList>
    </citation>
    <scope>NUCLEOTIDE SEQUENCE [LARGE SCALE GENOMIC DNA]</scope>
    <source>
        <strain evidence="7">CM1030</strain>
        <tissue evidence="7">Blood</tissue>
    </source>
</reference>
<keyword evidence="2" id="KW-0677">Repeat</keyword>
<feature type="non-terminal residue" evidence="7">
    <location>
        <position position="1"/>
    </location>
</feature>
<sequence>PLDYEEKAEQKLTIFVENEEPYFSCEVKERSAFGLWTIITNPPKPSSRNITITVEDANDPPFFPKPVRKVIVEENGAVGVFVDKVTAVDPDTGRPHKL</sequence>
<evidence type="ECO:0000313" key="7">
    <source>
        <dbReference type="EMBL" id="KAL0181662.1"/>
    </source>
</evidence>
<feature type="non-terminal residue" evidence="7">
    <location>
        <position position="98"/>
    </location>
</feature>
<organism evidence="7 8">
    <name type="scientific">Cirrhinus mrigala</name>
    <name type="common">Mrigala</name>
    <dbReference type="NCBI Taxonomy" id="683832"/>
    <lineage>
        <taxon>Eukaryota</taxon>
        <taxon>Metazoa</taxon>
        <taxon>Chordata</taxon>
        <taxon>Craniata</taxon>
        <taxon>Vertebrata</taxon>
        <taxon>Euteleostomi</taxon>
        <taxon>Actinopterygii</taxon>
        <taxon>Neopterygii</taxon>
        <taxon>Teleostei</taxon>
        <taxon>Ostariophysi</taxon>
        <taxon>Cypriniformes</taxon>
        <taxon>Cyprinidae</taxon>
        <taxon>Labeoninae</taxon>
        <taxon>Labeonini</taxon>
        <taxon>Cirrhinus</taxon>
    </lineage>
</organism>
<evidence type="ECO:0000256" key="5">
    <source>
        <dbReference type="PROSITE-ProRule" id="PRU00043"/>
    </source>
</evidence>
<keyword evidence="8" id="KW-1185">Reference proteome</keyword>
<dbReference type="PANTHER" id="PTHR24027">
    <property type="entry name" value="CADHERIN-23"/>
    <property type="match status" value="1"/>
</dbReference>
<evidence type="ECO:0000256" key="2">
    <source>
        <dbReference type="ARBA" id="ARBA00022737"/>
    </source>
</evidence>
<gene>
    <name evidence="7" type="ORF">M9458_024068</name>
</gene>
<comment type="subcellular location">
    <subcellularLocation>
        <location evidence="1">Membrane</location>
    </subcellularLocation>
</comment>
<evidence type="ECO:0000259" key="6">
    <source>
        <dbReference type="PROSITE" id="PS50268"/>
    </source>
</evidence>
<dbReference type="Gene3D" id="2.60.40.60">
    <property type="entry name" value="Cadherins"/>
    <property type="match status" value="1"/>
</dbReference>
<dbReference type="Proteomes" id="UP001529510">
    <property type="component" value="Unassembled WGS sequence"/>
</dbReference>
<dbReference type="PANTHER" id="PTHR24027:SF433">
    <property type="entry name" value="CADHERIN 27-RELATED"/>
    <property type="match status" value="1"/>
</dbReference>
<feature type="domain" description="Cadherin" evidence="6">
    <location>
        <begin position="1"/>
        <end position="63"/>
    </location>
</feature>
<evidence type="ECO:0000313" key="8">
    <source>
        <dbReference type="Proteomes" id="UP001529510"/>
    </source>
</evidence>
<dbReference type="InterPro" id="IPR015919">
    <property type="entry name" value="Cadherin-like_sf"/>
</dbReference>
<protein>
    <recommendedName>
        <fullName evidence="6">Cadherin domain-containing protein</fullName>
    </recommendedName>
</protein>
<dbReference type="SUPFAM" id="SSF49313">
    <property type="entry name" value="Cadherin-like"/>
    <property type="match status" value="1"/>
</dbReference>
<comment type="caution">
    <text evidence="7">The sequence shown here is derived from an EMBL/GenBank/DDBJ whole genome shotgun (WGS) entry which is preliminary data.</text>
</comment>
<dbReference type="EMBL" id="JAMKFB020000011">
    <property type="protein sequence ID" value="KAL0181662.1"/>
    <property type="molecule type" value="Genomic_DNA"/>
</dbReference>
<dbReference type="GO" id="GO:0016020">
    <property type="term" value="C:membrane"/>
    <property type="evidence" value="ECO:0007669"/>
    <property type="project" value="UniProtKB-SubCell"/>
</dbReference>
<name>A0ABD0Q6S6_CIRMR</name>
<evidence type="ECO:0000256" key="1">
    <source>
        <dbReference type="ARBA" id="ARBA00004370"/>
    </source>
</evidence>
<evidence type="ECO:0000256" key="4">
    <source>
        <dbReference type="ARBA" id="ARBA00023136"/>
    </source>
</evidence>
<accession>A0ABD0Q6S6</accession>
<dbReference type="PROSITE" id="PS50268">
    <property type="entry name" value="CADHERIN_2"/>
    <property type="match status" value="1"/>
</dbReference>